<dbReference type="AlphaFoldDB" id="A0A158HT55"/>
<organism evidence="2 3">
    <name type="scientific">Caballeronia sordidicola</name>
    <name type="common">Burkholderia sordidicola</name>
    <dbReference type="NCBI Taxonomy" id="196367"/>
    <lineage>
        <taxon>Bacteria</taxon>
        <taxon>Pseudomonadati</taxon>
        <taxon>Pseudomonadota</taxon>
        <taxon>Betaproteobacteria</taxon>
        <taxon>Burkholderiales</taxon>
        <taxon>Burkholderiaceae</taxon>
        <taxon>Caballeronia</taxon>
    </lineage>
</organism>
<dbReference type="RefSeq" id="WP_060858021.1">
    <property type="nucleotide sequence ID" value="NZ_FCOC02000020.1"/>
</dbReference>
<gene>
    <name evidence="2" type="ORF">AWB64_04976</name>
</gene>
<evidence type="ECO:0000313" key="3">
    <source>
        <dbReference type="Proteomes" id="UP000054893"/>
    </source>
</evidence>
<keyword evidence="1" id="KW-0472">Membrane</keyword>
<protein>
    <recommendedName>
        <fullName evidence="4">Type IV pilus assembly protein PilV</fullName>
    </recommendedName>
</protein>
<evidence type="ECO:0000313" key="2">
    <source>
        <dbReference type="EMBL" id="SAL47277.1"/>
    </source>
</evidence>
<dbReference type="OrthoDB" id="9131625at2"/>
<dbReference type="InterPro" id="IPR012902">
    <property type="entry name" value="N_methyl_site"/>
</dbReference>
<feature type="transmembrane region" description="Helical" evidence="1">
    <location>
        <begin position="17"/>
        <end position="38"/>
    </location>
</feature>
<accession>A0A158HT55</accession>
<proteinExistence type="predicted"/>
<keyword evidence="1" id="KW-0812">Transmembrane</keyword>
<dbReference type="Proteomes" id="UP000054893">
    <property type="component" value="Unassembled WGS sequence"/>
</dbReference>
<reference evidence="2 3" key="1">
    <citation type="submission" date="2016-01" db="EMBL/GenBank/DDBJ databases">
        <authorList>
            <person name="Oliw E.H."/>
        </authorList>
    </citation>
    <scope>NUCLEOTIDE SEQUENCE [LARGE SCALE GENOMIC DNA]</scope>
    <source>
        <strain evidence="2">LMG 22029</strain>
    </source>
</reference>
<sequence>MKTLTNGSNRGDSLIEVLIALALSAVTALGIIGAQLWLARNERALMAREMAVSIADSVVEGIRRDSDRDPVVAQWRARAEAALPDGGIDVLDRGNGVHVAVVKWRSPASGKDAEASCAEPGAGAKLACVAVAFAR</sequence>
<evidence type="ECO:0008006" key="4">
    <source>
        <dbReference type="Google" id="ProtNLM"/>
    </source>
</evidence>
<dbReference type="EMBL" id="FCOC02000020">
    <property type="protein sequence ID" value="SAL47277.1"/>
    <property type="molecule type" value="Genomic_DNA"/>
</dbReference>
<dbReference type="NCBIfam" id="TIGR02532">
    <property type="entry name" value="IV_pilin_GFxxxE"/>
    <property type="match status" value="1"/>
</dbReference>
<name>A0A158HT55_CABSO</name>
<keyword evidence="1" id="KW-1133">Transmembrane helix</keyword>
<evidence type="ECO:0000256" key="1">
    <source>
        <dbReference type="SAM" id="Phobius"/>
    </source>
</evidence>